<dbReference type="PANTHER" id="PTHR30086:SF6">
    <property type="entry name" value="AMINO ACID EFFLUX PROTEIN YCGF-RELATED"/>
    <property type="match status" value="1"/>
</dbReference>
<feature type="transmembrane region" description="Helical" evidence="6">
    <location>
        <begin position="158"/>
        <end position="178"/>
    </location>
</feature>
<evidence type="ECO:0000256" key="5">
    <source>
        <dbReference type="ARBA" id="ARBA00023136"/>
    </source>
</evidence>
<dbReference type="GO" id="GO:0005886">
    <property type="term" value="C:plasma membrane"/>
    <property type="evidence" value="ECO:0007669"/>
    <property type="project" value="UniProtKB-SubCell"/>
</dbReference>
<feature type="transmembrane region" description="Helical" evidence="6">
    <location>
        <begin position="34"/>
        <end position="56"/>
    </location>
</feature>
<dbReference type="PANTHER" id="PTHR30086">
    <property type="entry name" value="ARGININE EXPORTER PROTEIN ARGO"/>
    <property type="match status" value="1"/>
</dbReference>
<proteinExistence type="predicted"/>
<dbReference type="OrthoDB" id="7874789at2"/>
<keyword evidence="3 6" id="KW-0812">Transmembrane</keyword>
<name>A0A2W0HJS9_9BACI</name>
<accession>A0A2W0HJS9</accession>
<dbReference type="EMBL" id="PDOF01000001">
    <property type="protein sequence ID" value="PYZ97765.1"/>
    <property type="molecule type" value="Genomic_DNA"/>
</dbReference>
<comment type="subcellular location">
    <subcellularLocation>
        <location evidence="1">Cell membrane</location>
        <topology evidence="1">Multi-pass membrane protein</topology>
    </subcellularLocation>
</comment>
<evidence type="ECO:0000313" key="8">
    <source>
        <dbReference type="Proteomes" id="UP000248066"/>
    </source>
</evidence>
<evidence type="ECO:0000256" key="3">
    <source>
        <dbReference type="ARBA" id="ARBA00022692"/>
    </source>
</evidence>
<dbReference type="GO" id="GO:0015171">
    <property type="term" value="F:amino acid transmembrane transporter activity"/>
    <property type="evidence" value="ECO:0007669"/>
    <property type="project" value="TreeGrafter"/>
</dbReference>
<organism evidence="7 8">
    <name type="scientific">Alteribacter lacisalsi</name>
    <dbReference type="NCBI Taxonomy" id="2045244"/>
    <lineage>
        <taxon>Bacteria</taxon>
        <taxon>Bacillati</taxon>
        <taxon>Bacillota</taxon>
        <taxon>Bacilli</taxon>
        <taxon>Bacillales</taxon>
        <taxon>Bacillaceae</taxon>
        <taxon>Alteribacter</taxon>
    </lineage>
</organism>
<dbReference type="Pfam" id="PF01810">
    <property type="entry name" value="LysE"/>
    <property type="match status" value="1"/>
</dbReference>
<sequence length="222" mass="24229">MLFLLIRQMVLGLSIAAPIGPINIEIIRRGIYHGFWPSLLVGAGGMSADLLLMFLMYQGLSTVLTLGGVQLCLMILGAVILTWTGISGLMNNPDIPSPQEEDFRMEKPEQENQSGTLLRSYATGASIAMFNPLNILFWLGIYGSVLSDTFSDENKLRAFIISSAVFLGVGLWNLNLAFTVHFGKRLLRPGAVRGVCYGASFILIGFGLYFAWKAVMKVGGML</sequence>
<keyword evidence="4 6" id="KW-1133">Transmembrane helix</keyword>
<evidence type="ECO:0000313" key="7">
    <source>
        <dbReference type="EMBL" id="PYZ97765.1"/>
    </source>
</evidence>
<dbReference type="AlphaFoldDB" id="A0A2W0HJS9"/>
<dbReference type="InterPro" id="IPR001123">
    <property type="entry name" value="LeuE-type"/>
</dbReference>
<keyword evidence="8" id="KW-1185">Reference proteome</keyword>
<feature type="transmembrane region" description="Helical" evidence="6">
    <location>
        <begin position="190"/>
        <end position="212"/>
    </location>
</feature>
<feature type="transmembrane region" description="Helical" evidence="6">
    <location>
        <begin position="63"/>
        <end position="86"/>
    </location>
</feature>
<keyword evidence="5 6" id="KW-0472">Membrane</keyword>
<dbReference type="Proteomes" id="UP000248066">
    <property type="component" value="Unassembled WGS sequence"/>
</dbReference>
<evidence type="ECO:0000256" key="2">
    <source>
        <dbReference type="ARBA" id="ARBA00022475"/>
    </source>
</evidence>
<feature type="transmembrane region" description="Helical" evidence="6">
    <location>
        <begin position="121"/>
        <end position="146"/>
    </location>
</feature>
<comment type="caution">
    <text evidence="7">The sequence shown here is derived from an EMBL/GenBank/DDBJ whole genome shotgun (WGS) entry which is preliminary data.</text>
</comment>
<keyword evidence="2" id="KW-1003">Cell membrane</keyword>
<evidence type="ECO:0000256" key="1">
    <source>
        <dbReference type="ARBA" id="ARBA00004651"/>
    </source>
</evidence>
<evidence type="ECO:0000256" key="6">
    <source>
        <dbReference type="SAM" id="Phobius"/>
    </source>
</evidence>
<gene>
    <name evidence="7" type="ORF">CR205_04000</name>
</gene>
<evidence type="ECO:0000256" key="4">
    <source>
        <dbReference type="ARBA" id="ARBA00022989"/>
    </source>
</evidence>
<evidence type="ECO:0008006" key="9">
    <source>
        <dbReference type="Google" id="ProtNLM"/>
    </source>
</evidence>
<reference evidence="7 8" key="1">
    <citation type="submission" date="2017-10" db="EMBL/GenBank/DDBJ databases">
        <title>Bacillus sp. nov., a halophilic bacterium isolated from a Yangshapao Lake.</title>
        <authorList>
            <person name="Wang H."/>
        </authorList>
    </citation>
    <scope>NUCLEOTIDE SEQUENCE [LARGE SCALE GENOMIC DNA]</scope>
    <source>
        <strain evidence="7 8">YSP-3</strain>
    </source>
</reference>
<protein>
    <recommendedName>
        <fullName evidence="9">Lysine transporter LysE</fullName>
    </recommendedName>
</protein>